<dbReference type="RefSeq" id="WP_020194533.1">
    <property type="nucleotide sequence ID" value="NZ_BAOH01000005.1"/>
</dbReference>
<evidence type="ECO:0000313" key="1">
    <source>
        <dbReference type="EMBL" id="KIF53336.1"/>
    </source>
</evidence>
<sequence>MGNSITTVEAKYLVFCGEDFEQTGGAKDFLIGKDSIFEATEIALAVIGKQIVRNEMTTFTVEWSHVLDVKSGKIMQAFECAKDTPQMGIETDPDKMGVHSVDGQLLSVWLESIRQEND</sequence>
<name>A0A0C1ZJI8_9VIBR</name>
<comment type="caution">
    <text evidence="1">The sequence shown here is derived from an EMBL/GenBank/DDBJ whole genome shotgun (WGS) entry which is preliminary data.</text>
</comment>
<dbReference type="PATRIC" id="fig|1229493.5.peg.1180"/>
<proteinExistence type="predicted"/>
<accession>A0A0C1ZJI8</accession>
<evidence type="ECO:0000313" key="2">
    <source>
        <dbReference type="Proteomes" id="UP000031586"/>
    </source>
</evidence>
<gene>
    <name evidence="1" type="ORF">H735_10455</name>
</gene>
<reference evidence="1 2" key="1">
    <citation type="submission" date="2014-07" db="EMBL/GenBank/DDBJ databases">
        <title>Unique and conserved regions in Vibrio harveyi and related species in comparison with the shrimp pathogen Vibrio harveyi CAIM 1792.</title>
        <authorList>
            <person name="Espinoza-Valles I."/>
            <person name="Vora G."/>
            <person name="Leekitcharoenphon P."/>
            <person name="Ussery D."/>
            <person name="Hoj L."/>
            <person name="Gomez-Gil B."/>
        </authorList>
    </citation>
    <scope>NUCLEOTIDE SEQUENCE [LARGE SCALE GENOMIC DNA]</scope>
    <source>
        <strain evidence="2">CAIM 1854 / LMG 25443</strain>
    </source>
</reference>
<organism evidence="1 2">
    <name type="scientific">Vibrio owensii CAIM 1854 = LMG 25443</name>
    <dbReference type="NCBI Taxonomy" id="1229493"/>
    <lineage>
        <taxon>Bacteria</taxon>
        <taxon>Pseudomonadati</taxon>
        <taxon>Pseudomonadota</taxon>
        <taxon>Gammaproteobacteria</taxon>
        <taxon>Vibrionales</taxon>
        <taxon>Vibrionaceae</taxon>
        <taxon>Vibrio</taxon>
    </lineage>
</organism>
<dbReference type="EMBL" id="JPRD01000015">
    <property type="protein sequence ID" value="KIF53336.1"/>
    <property type="molecule type" value="Genomic_DNA"/>
</dbReference>
<dbReference type="Proteomes" id="UP000031586">
    <property type="component" value="Unassembled WGS sequence"/>
</dbReference>
<dbReference type="AlphaFoldDB" id="A0A0C1ZJI8"/>
<protein>
    <submittedName>
        <fullName evidence="1">Uncharacterized protein</fullName>
    </submittedName>
</protein>